<dbReference type="GO" id="GO:0090200">
    <property type="term" value="P:positive regulation of release of cytochrome c from mitochondria"/>
    <property type="evidence" value="ECO:0007669"/>
    <property type="project" value="TreeGrafter"/>
</dbReference>
<organism evidence="9 10">
    <name type="scientific">Oryzias javanicus</name>
    <name type="common">Javanese ricefish</name>
    <name type="synonym">Aplocheilus javanicus</name>
    <dbReference type="NCBI Taxonomy" id="123683"/>
    <lineage>
        <taxon>Eukaryota</taxon>
        <taxon>Metazoa</taxon>
        <taxon>Chordata</taxon>
        <taxon>Craniata</taxon>
        <taxon>Vertebrata</taxon>
        <taxon>Euteleostomi</taxon>
        <taxon>Actinopterygii</taxon>
        <taxon>Neopterygii</taxon>
        <taxon>Teleostei</taxon>
        <taxon>Neoteleostei</taxon>
        <taxon>Acanthomorphata</taxon>
        <taxon>Ovalentaria</taxon>
        <taxon>Atherinomorphae</taxon>
        <taxon>Beloniformes</taxon>
        <taxon>Adrianichthyidae</taxon>
        <taxon>Oryziinae</taxon>
        <taxon>Oryzias</taxon>
    </lineage>
</organism>
<reference evidence="9 10" key="2">
    <citation type="submission" date="2019-01" db="EMBL/GenBank/DDBJ databases">
        <title>A chromosome length genome reference of the Java medaka (oryzias javanicus).</title>
        <authorList>
            <person name="Herpin A."/>
            <person name="Takehana Y."/>
            <person name="Naruse K."/>
            <person name="Ansai S."/>
            <person name="Kawaguchi M."/>
        </authorList>
    </citation>
    <scope>NUCLEOTIDE SEQUENCE [LARGE SCALE GENOMIC DNA]</scope>
    <source>
        <strain evidence="9">RS831</strain>
        <tissue evidence="9">Whole body</tissue>
    </source>
</reference>
<dbReference type="Pfam" id="PF06393">
    <property type="entry name" value="BID"/>
    <property type="match status" value="1"/>
</dbReference>
<dbReference type="InterPro" id="IPR036834">
    <property type="entry name" value="Bcl-2-like_sf"/>
</dbReference>
<dbReference type="EMBL" id="CM012442">
    <property type="protein sequence ID" value="RVE72282.1"/>
    <property type="molecule type" value="Genomic_DNA"/>
</dbReference>
<dbReference type="GO" id="GO:2001238">
    <property type="term" value="P:positive regulation of extrinsic apoptotic signaling pathway"/>
    <property type="evidence" value="ECO:0007669"/>
    <property type="project" value="TreeGrafter"/>
</dbReference>
<dbReference type="Gene3D" id="1.10.437.10">
    <property type="entry name" value="Blc2-like"/>
    <property type="match status" value="1"/>
</dbReference>
<evidence type="ECO:0000256" key="7">
    <source>
        <dbReference type="ARBA" id="ARBA00023128"/>
    </source>
</evidence>
<evidence type="ECO:0000256" key="6">
    <source>
        <dbReference type="ARBA" id="ARBA00022787"/>
    </source>
</evidence>
<keyword evidence="7" id="KW-0496">Mitochondrion</keyword>
<dbReference type="AlphaFoldDB" id="A0A3S2N2Z1"/>
<evidence type="ECO:0000256" key="2">
    <source>
        <dbReference type="ARBA" id="ARBA00004496"/>
    </source>
</evidence>
<keyword evidence="8" id="KW-0472">Membrane</keyword>
<dbReference type="InterPro" id="IPR010479">
    <property type="entry name" value="BID"/>
</dbReference>
<name>A0A3S2N2Z1_ORYJA</name>
<evidence type="ECO:0000256" key="3">
    <source>
        <dbReference type="ARBA" id="ARBA00015802"/>
    </source>
</evidence>
<keyword evidence="10" id="KW-1185">Reference proteome</keyword>
<dbReference type="OrthoDB" id="9941774at2759"/>
<keyword evidence="5" id="KW-0053">Apoptosis</keyword>
<evidence type="ECO:0000256" key="5">
    <source>
        <dbReference type="ARBA" id="ARBA00022703"/>
    </source>
</evidence>
<protein>
    <recommendedName>
        <fullName evidence="3">BH3-interacting domain death agonist</fullName>
    </recommendedName>
</protein>
<evidence type="ECO:0000256" key="8">
    <source>
        <dbReference type="ARBA" id="ARBA00023136"/>
    </source>
</evidence>
<keyword evidence="6" id="KW-1000">Mitochondrion outer membrane</keyword>
<dbReference type="SUPFAM" id="SSF56854">
    <property type="entry name" value="Bcl-2 inhibitors of programmed cell death"/>
    <property type="match status" value="1"/>
</dbReference>
<comment type="subcellular location">
    <subcellularLocation>
        <location evidence="2">Cytoplasm</location>
    </subcellularLocation>
    <subcellularLocation>
        <location evidence="1">Mitochondrion outer membrane</location>
    </subcellularLocation>
</comment>
<dbReference type="GO" id="GO:0005829">
    <property type="term" value="C:cytosol"/>
    <property type="evidence" value="ECO:0007669"/>
    <property type="project" value="TreeGrafter"/>
</dbReference>
<evidence type="ECO:0000313" key="9">
    <source>
        <dbReference type="EMBL" id="RVE72282.1"/>
    </source>
</evidence>
<sequence>MDVSKYPENGEHICFLIFAFLQADCGDLCLQRELFSLGKDLNIIGDRSADSERVHADNGGIESDGHLDSNISMCLDDILPLVDLQGDRAVAAALLDVAESLRSIADQFEDRVVNQATQNLRSRIEESLPEQWVQLLKHEVQRVINQGVGLENFPQERVIMACTFTLVKGVCRQAPRLLRNLFDAALVFVWCGT</sequence>
<gene>
    <name evidence="9" type="ORF">OJAV_G00060280</name>
</gene>
<dbReference type="GO" id="GO:0008637">
    <property type="term" value="P:apoptotic mitochondrial changes"/>
    <property type="evidence" value="ECO:0007669"/>
    <property type="project" value="TreeGrafter"/>
</dbReference>
<dbReference type="GO" id="GO:0005741">
    <property type="term" value="C:mitochondrial outer membrane"/>
    <property type="evidence" value="ECO:0007669"/>
    <property type="project" value="UniProtKB-SubCell"/>
</dbReference>
<evidence type="ECO:0000256" key="1">
    <source>
        <dbReference type="ARBA" id="ARBA00004294"/>
    </source>
</evidence>
<dbReference type="GO" id="GO:2001244">
    <property type="term" value="P:positive regulation of intrinsic apoptotic signaling pathway"/>
    <property type="evidence" value="ECO:0007669"/>
    <property type="project" value="TreeGrafter"/>
</dbReference>
<accession>A0A3S2N2Z1</accession>
<evidence type="ECO:0000313" key="10">
    <source>
        <dbReference type="Proteomes" id="UP000283210"/>
    </source>
</evidence>
<keyword evidence="4" id="KW-0963">Cytoplasm</keyword>
<dbReference type="PANTHER" id="PTHR35447">
    <property type="entry name" value="BH3-INTERACTING DOMAIN DEATH AGONIST"/>
    <property type="match status" value="1"/>
</dbReference>
<reference evidence="9 10" key="1">
    <citation type="submission" date="2018-11" db="EMBL/GenBank/DDBJ databases">
        <authorList>
            <person name="Lopez-Roques C."/>
            <person name="Donnadieu C."/>
            <person name="Bouchez O."/>
            <person name="Klopp C."/>
            <person name="Cabau C."/>
            <person name="Zahm M."/>
        </authorList>
    </citation>
    <scope>NUCLEOTIDE SEQUENCE [LARGE SCALE GENOMIC DNA]</scope>
    <source>
        <strain evidence="9">RS831</strain>
        <tissue evidence="9">Whole body</tissue>
    </source>
</reference>
<evidence type="ECO:0000256" key="4">
    <source>
        <dbReference type="ARBA" id="ARBA00022490"/>
    </source>
</evidence>
<dbReference type="PANTHER" id="PTHR35447:SF1">
    <property type="entry name" value="BH3-INTERACTING DOMAIN DEATH AGONIST"/>
    <property type="match status" value="1"/>
</dbReference>
<proteinExistence type="predicted"/>
<dbReference type="Proteomes" id="UP000283210">
    <property type="component" value="Chromosome 6"/>
</dbReference>